<protein>
    <submittedName>
        <fullName evidence="1">Uncharacterized protein</fullName>
    </submittedName>
</protein>
<dbReference type="Proteomes" id="UP000466445">
    <property type="component" value="Chromosome"/>
</dbReference>
<accession>A0A7I7SX27</accession>
<dbReference type="KEGG" id="msar:MSAR_35020"/>
<reference evidence="1 2" key="1">
    <citation type="journal article" date="2019" name="Emerg. Microbes Infect.">
        <title>Comprehensive subspecies identification of 175 nontuberculous mycobacteria species based on 7547 genomic profiles.</title>
        <authorList>
            <person name="Matsumoto Y."/>
            <person name="Kinjo T."/>
            <person name="Motooka D."/>
            <person name="Nabeya D."/>
            <person name="Jung N."/>
            <person name="Uechi K."/>
            <person name="Horii T."/>
            <person name="Iida T."/>
            <person name="Fujita J."/>
            <person name="Nakamura S."/>
        </authorList>
    </citation>
    <scope>NUCLEOTIDE SEQUENCE [LARGE SCALE GENOMIC DNA]</scope>
    <source>
        <strain evidence="1 2">JCM 30395</strain>
    </source>
</reference>
<sequence>MWQEVDEEIQPVLCAAVDPKTRGTEFYGPRGFQELAGGGVTEDCRWLWQLSEQLTGVSYPTN</sequence>
<evidence type="ECO:0000313" key="2">
    <source>
        <dbReference type="Proteomes" id="UP000466445"/>
    </source>
</evidence>
<dbReference type="AlphaFoldDB" id="A0A7I7SX27"/>
<keyword evidence="2" id="KW-1185">Reference proteome</keyword>
<dbReference type="EMBL" id="AP022595">
    <property type="protein sequence ID" value="BBY60366.1"/>
    <property type="molecule type" value="Genomic_DNA"/>
</dbReference>
<name>A0A7I7SX27_9MYCO</name>
<gene>
    <name evidence="1" type="ORF">MSAR_35020</name>
</gene>
<organism evidence="1 2">
    <name type="scientific">Mycolicibacterium sarraceniae</name>
    <dbReference type="NCBI Taxonomy" id="1534348"/>
    <lineage>
        <taxon>Bacteria</taxon>
        <taxon>Bacillati</taxon>
        <taxon>Actinomycetota</taxon>
        <taxon>Actinomycetes</taxon>
        <taxon>Mycobacteriales</taxon>
        <taxon>Mycobacteriaceae</taxon>
        <taxon>Mycolicibacterium</taxon>
    </lineage>
</organism>
<proteinExistence type="predicted"/>
<evidence type="ECO:0000313" key="1">
    <source>
        <dbReference type="EMBL" id="BBY60366.1"/>
    </source>
</evidence>
<dbReference type="RefSeq" id="WP_179965001.1">
    <property type="nucleotide sequence ID" value="NZ_AP022595.1"/>
</dbReference>